<proteinExistence type="predicted"/>
<protein>
    <submittedName>
        <fullName evidence="1">Uncharacterized protein</fullName>
    </submittedName>
</protein>
<gene>
    <name evidence="1" type="ORF">J2793_006146</name>
</gene>
<dbReference type="AlphaFoldDB" id="A0AB73IRK9"/>
<reference evidence="1" key="1">
    <citation type="submission" date="2023-07" db="EMBL/GenBank/DDBJ databases">
        <title>Sorghum-associated microbial communities from plants grown in Nebraska, USA.</title>
        <authorList>
            <person name="Schachtman D."/>
        </authorList>
    </citation>
    <scope>NUCLEOTIDE SEQUENCE</scope>
    <source>
        <strain evidence="1">DS1061</strain>
    </source>
</reference>
<sequence length="44" mass="5012">MRAAYSPNDYAAAIAQMWQFGIPYGSHRFKGLVCQRNAHLHSMD</sequence>
<evidence type="ECO:0000313" key="2">
    <source>
        <dbReference type="Proteomes" id="UP001229486"/>
    </source>
</evidence>
<accession>A0AB73IRK9</accession>
<name>A0AB73IRK9_9BURK</name>
<organism evidence="1 2">
    <name type="scientific">Paraburkholderia caledonica</name>
    <dbReference type="NCBI Taxonomy" id="134536"/>
    <lineage>
        <taxon>Bacteria</taxon>
        <taxon>Pseudomonadati</taxon>
        <taxon>Pseudomonadota</taxon>
        <taxon>Betaproteobacteria</taxon>
        <taxon>Burkholderiales</taxon>
        <taxon>Burkholderiaceae</taxon>
        <taxon>Paraburkholderia</taxon>
    </lineage>
</organism>
<evidence type="ECO:0000313" key="1">
    <source>
        <dbReference type="EMBL" id="MDP9650672.1"/>
    </source>
</evidence>
<comment type="caution">
    <text evidence="1">The sequence shown here is derived from an EMBL/GenBank/DDBJ whole genome shotgun (WGS) entry which is preliminary data.</text>
</comment>
<dbReference type="Proteomes" id="UP001229486">
    <property type="component" value="Unassembled WGS sequence"/>
</dbReference>
<dbReference type="EMBL" id="JAURTK010000012">
    <property type="protein sequence ID" value="MDP9650672.1"/>
    <property type="molecule type" value="Genomic_DNA"/>
</dbReference>